<sequence length="65" mass="7671">MAEPELSVMTRQCFAGRVGSEQEVADRITAWQQDRNERQVGINWQFSTDDARVKLKRLYPKMELR</sequence>
<dbReference type="AlphaFoldDB" id="A0A5C5X0J9"/>
<evidence type="ECO:0008006" key="3">
    <source>
        <dbReference type="Google" id="ProtNLM"/>
    </source>
</evidence>
<proteinExistence type="predicted"/>
<reference evidence="1 2" key="1">
    <citation type="submission" date="2019-02" db="EMBL/GenBank/DDBJ databases">
        <title>Deep-cultivation of Planctomycetes and their phenomic and genomic characterization uncovers novel biology.</title>
        <authorList>
            <person name="Wiegand S."/>
            <person name="Jogler M."/>
            <person name="Boedeker C."/>
            <person name="Pinto D."/>
            <person name="Vollmers J."/>
            <person name="Rivas-Marin E."/>
            <person name="Kohn T."/>
            <person name="Peeters S.H."/>
            <person name="Heuer A."/>
            <person name="Rast P."/>
            <person name="Oberbeckmann S."/>
            <person name="Bunk B."/>
            <person name="Jeske O."/>
            <person name="Meyerdierks A."/>
            <person name="Storesund J.E."/>
            <person name="Kallscheuer N."/>
            <person name="Luecker S."/>
            <person name="Lage O.M."/>
            <person name="Pohl T."/>
            <person name="Merkel B.J."/>
            <person name="Hornburger P."/>
            <person name="Mueller R.-W."/>
            <person name="Bruemmer F."/>
            <person name="Labrenz M."/>
            <person name="Spormann A.M."/>
            <person name="Op Den Camp H."/>
            <person name="Overmann J."/>
            <person name="Amann R."/>
            <person name="Jetten M.S.M."/>
            <person name="Mascher T."/>
            <person name="Medema M.H."/>
            <person name="Devos D.P."/>
            <person name="Kaster A.-K."/>
            <person name="Ovreas L."/>
            <person name="Rohde M."/>
            <person name="Galperin M.Y."/>
            <person name="Jogler C."/>
        </authorList>
    </citation>
    <scope>NUCLEOTIDE SEQUENCE [LARGE SCALE GENOMIC DNA]</scope>
    <source>
        <strain evidence="1 2">CA85</strain>
    </source>
</reference>
<protein>
    <recommendedName>
        <fullName evidence="3">Transposase</fullName>
    </recommendedName>
</protein>
<organism evidence="1 2">
    <name type="scientific">Allorhodopirellula solitaria</name>
    <dbReference type="NCBI Taxonomy" id="2527987"/>
    <lineage>
        <taxon>Bacteria</taxon>
        <taxon>Pseudomonadati</taxon>
        <taxon>Planctomycetota</taxon>
        <taxon>Planctomycetia</taxon>
        <taxon>Pirellulales</taxon>
        <taxon>Pirellulaceae</taxon>
        <taxon>Allorhodopirellula</taxon>
    </lineage>
</organism>
<gene>
    <name evidence="1" type="ORF">CA85_47950</name>
</gene>
<keyword evidence="2" id="KW-1185">Reference proteome</keyword>
<dbReference type="EMBL" id="SJPK01000022">
    <property type="protein sequence ID" value="TWT55695.1"/>
    <property type="molecule type" value="Genomic_DNA"/>
</dbReference>
<comment type="caution">
    <text evidence="1">The sequence shown here is derived from an EMBL/GenBank/DDBJ whole genome shotgun (WGS) entry which is preliminary data.</text>
</comment>
<name>A0A5C5X0J9_9BACT</name>
<evidence type="ECO:0000313" key="1">
    <source>
        <dbReference type="EMBL" id="TWT55695.1"/>
    </source>
</evidence>
<dbReference type="Proteomes" id="UP000318053">
    <property type="component" value="Unassembled WGS sequence"/>
</dbReference>
<evidence type="ECO:0000313" key="2">
    <source>
        <dbReference type="Proteomes" id="UP000318053"/>
    </source>
</evidence>
<accession>A0A5C5X0J9</accession>